<feature type="compositionally biased region" description="Polar residues" evidence="2">
    <location>
        <begin position="9"/>
        <end position="21"/>
    </location>
</feature>
<proteinExistence type="predicted"/>
<keyword evidence="1" id="KW-0175">Coiled coil</keyword>
<dbReference type="Proteomes" id="UP000693981">
    <property type="component" value="Unassembled WGS sequence"/>
</dbReference>
<feature type="coiled-coil region" evidence="1">
    <location>
        <begin position="125"/>
        <end position="187"/>
    </location>
</feature>
<feature type="coiled-coil region" evidence="1">
    <location>
        <begin position="277"/>
        <end position="339"/>
    </location>
</feature>
<feature type="coiled-coil region" evidence="1">
    <location>
        <begin position="32"/>
        <end position="98"/>
    </location>
</feature>
<evidence type="ECO:0000256" key="1">
    <source>
        <dbReference type="SAM" id="Coils"/>
    </source>
</evidence>
<reference evidence="3" key="1">
    <citation type="submission" date="2021-02" db="EMBL/GenBank/DDBJ databases">
        <authorList>
            <person name="Palmer J.M."/>
        </authorList>
    </citation>
    <scope>NUCLEOTIDE SEQUENCE</scope>
    <source>
        <strain evidence="3">SCRP23</strain>
    </source>
</reference>
<accession>A0A8T1XC43</accession>
<dbReference type="OrthoDB" id="76665at2759"/>
<evidence type="ECO:0000313" key="4">
    <source>
        <dbReference type="Proteomes" id="UP000693981"/>
    </source>
</evidence>
<dbReference type="AlphaFoldDB" id="A0A8T1XC43"/>
<feature type="region of interest" description="Disordered" evidence="2">
    <location>
        <begin position="1"/>
        <end position="21"/>
    </location>
</feature>
<evidence type="ECO:0000256" key="2">
    <source>
        <dbReference type="SAM" id="MobiDB-lite"/>
    </source>
</evidence>
<comment type="caution">
    <text evidence="3">The sequence shown here is derived from an EMBL/GenBank/DDBJ whole genome shotgun (WGS) entry which is preliminary data.</text>
</comment>
<dbReference type="EMBL" id="JAGDFL010000021">
    <property type="protein sequence ID" value="KAG7400960.1"/>
    <property type="molecule type" value="Genomic_DNA"/>
</dbReference>
<feature type="region of interest" description="Disordered" evidence="2">
    <location>
        <begin position="425"/>
        <end position="447"/>
    </location>
</feature>
<evidence type="ECO:0000313" key="3">
    <source>
        <dbReference type="EMBL" id="KAG7400960.1"/>
    </source>
</evidence>
<name>A0A8T1XC43_9STRA</name>
<organism evidence="3 4">
    <name type="scientific">Phytophthora boehmeriae</name>
    <dbReference type="NCBI Taxonomy" id="109152"/>
    <lineage>
        <taxon>Eukaryota</taxon>
        <taxon>Sar</taxon>
        <taxon>Stramenopiles</taxon>
        <taxon>Oomycota</taxon>
        <taxon>Peronosporomycetes</taxon>
        <taxon>Peronosporales</taxon>
        <taxon>Peronosporaceae</taxon>
        <taxon>Phytophthora</taxon>
    </lineage>
</organism>
<sequence>MRQEPKPIDNSSAGDSESAVTLRSEHALSGALVSLQAQVEVLTNEKTQLEAEAVKARTAIQNLEQKLTAAEQSSSLFAQQLANVKERFEAKLLAREEEVSLEKVALAKEKESQLQLQRARFTTEAELWKREIASLSKIKLELQAESAQLREEVNDAVLHRGVAEAQYRALKAEHESLDGELHKLLHEREQFEHAQIEILKLRSQIADGSKTHESRCQQLEEHVNKLMLDKEDQHAAFASDRQLIYRQHQAEKSKLLRFAQEVRGLHHLLQLSVVEAREHIKNELKTTKDVLDAIQQQASELAVHQSDREMTLVSRKGRILQLEAQLKNDRQTINQLEATLTKSTRLLEKKNAVLRAKFEEQRDHLEITLAVRQGLTNDLQIKRKQVTELEREVSRLNLAKSKADVKAKHAQQQILAMQKMHARGMERQSKKAGSSLTSDVKKLQTTDPVLEENNESKYLVQGSPEEPGATEWLEFVELVAAYEAERQLHV</sequence>
<protein>
    <submittedName>
        <fullName evidence="3">Uncharacterized protein</fullName>
    </submittedName>
</protein>
<feature type="coiled-coil region" evidence="1">
    <location>
        <begin position="372"/>
        <end position="406"/>
    </location>
</feature>
<gene>
    <name evidence="3" type="ORF">PHYBOEH_003871</name>
</gene>
<keyword evidence="4" id="KW-1185">Reference proteome</keyword>